<dbReference type="GO" id="GO:0044715">
    <property type="term" value="F:8-oxo-dGDP phosphatase activity"/>
    <property type="evidence" value="ECO:0007669"/>
    <property type="project" value="TreeGrafter"/>
</dbReference>
<evidence type="ECO:0000256" key="8">
    <source>
        <dbReference type="ARBA" id="ARBA00022842"/>
    </source>
</evidence>
<keyword evidence="6" id="KW-0227">DNA damage</keyword>
<dbReference type="InterPro" id="IPR020476">
    <property type="entry name" value="Nudix_hydrolase"/>
</dbReference>
<evidence type="ECO:0000256" key="10">
    <source>
        <dbReference type="ARBA" id="ARBA00035861"/>
    </source>
</evidence>
<comment type="catalytic activity">
    <reaction evidence="10">
        <text>8-oxo-dGTP + H2O = 8-oxo-dGMP + diphosphate + H(+)</text>
        <dbReference type="Rhea" id="RHEA:31575"/>
        <dbReference type="ChEBI" id="CHEBI:15377"/>
        <dbReference type="ChEBI" id="CHEBI:15378"/>
        <dbReference type="ChEBI" id="CHEBI:33019"/>
        <dbReference type="ChEBI" id="CHEBI:63224"/>
        <dbReference type="ChEBI" id="CHEBI:77896"/>
        <dbReference type="EC" id="3.6.1.55"/>
    </reaction>
</comment>
<dbReference type="GO" id="GO:0044716">
    <property type="term" value="F:8-oxo-GDP phosphatase activity"/>
    <property type="evidence" value="ECO:0007669"/>
    <property type="project" value="TreeGrafter"/>
</dbReference>
<evidence type="ECO:0000256" key="4">
    <source>
        <dbReference type="ARBA" id="ARBA00022705"/>
    </source>
</evidence>
<accession>A0A0G1UAB2</accession>
<evidence type="ECO:0000256" key="1">
    <source>
        <dbReference type="ARBA" id="ARBA00001946"/>
    </source>
</evidence>
<dbReference type="CDD" id="cd03425">
    <property type="entry name" value="NUDIX_MutT_NudA_like"/>
    <property type="match status" value="1"/>
</dbReference>
<evidence type="ECO:0000256" key="7">
    <source>
        <dbReference type="ARBA" id="ARBA00022801"/>
    </source>
</evidence>
<keyword evidence="4" id="KW-0235">DNA replication</keyword>
<evidence type="ECO:0000313" key="13">
    <source>
        <dbReference type="EMBL" id="KKU91069.1"/>
    </source>
</evidence>
<reference evidence="13 14" key="1">
    <citation type="journal article" date="2015" name="Nature">
        <title>rRNA introns, odd ribosomes, and small enigmatic genomes across a large radiation of phyla.</title>
        <authorList>
            <person name="Brown C.T."/>
            <person name="Hug L.A."/>
            <person name="Thomas B.C."/>
            <person name="Sharon I."/>
            <person name="Castelle C.J."/>
            <person name="Singh A."/>
            <person name="Wilkins M.J."/>
            <person name="Williams K.H."/>
            <person name="Banfield J.F."/>
        </authorList>
    </citation>
    <scope>NUCLEOTIDE SEQUENCE [LARGE SCALE GENOMIC DNA]</scope>
</reference>
<evidence type="ECO:0000256" key="5">
    <source>
        <dbReference type="ARBA" id="ARBA00022723"/>
    </source>
</evidence>
<dbReference type="Pfam" id="PF14815">
    <property type="entry name" value="NUDIX_4"/>
    <property type="match status" value="1"/>
</dbReference>
<dbReference type="PROSITE" id="PS00893">
    <property type="entry name" value="NUDIX_BOX"/>
    <property type="match status" value="1"/>
</dbReference>
<evidence type="ECO:0000259" key="12">
    <source>
        <dbReference type="PROSITE" id="PS51462"/>
    </source>
</evidence>
<evidence type="ECO:0000256" key="2">
    <source>
        <dbReference type="ARBA" id="ARBA00005582"/>
    </source>
</evidence>
<dbReference type="InterPro" id="IPR015797">
    <property type="entry name" value="NUDIX_hydrolase-like_dom_sf"/>
</dbReference>
<keyword evidence="7" id="KW-0378">Hydrolase</keyword>
<keyword evidence="8" id="KW-0460">Magnesium</keyword>
<dbReference type="InterPro" id="IPR020084">
    <property type="entry name" value="NUDIX_hydrolase_CS"/>
</dbReference>
<protein>
    <recommendedName>
        <fullName evidence="11">8-oxo-dGTP diphosphatase</fullName>
        <ecNumber evidence="11">3.6.1.55</ecNumber>
    </recommendedName>
</protein>
<dbReference type="PROSITE" id="PS51462">
    <property type="entry name" value="NUDIX"/>
    <property type="match status" value="1"/>
</dbReference>
<dbReference type="SUPFAM" id="SSF55811">
    <property type="entry name" value="Nudix"/>
    <property type="match status" value="1"/>
</dbReference>
<dbReference type="PANTHER" id="PTHR47707:SF1">
    <property type="entry name" value="NUDIX HYDROLASE FAMILY PROTEIN"/>
    <property type="match status" value="1"/>
</dbReference>
<name>A0A0G1UAB2_9BACT</name>
<comment type="caution">
    <text evidence="13">The sequence shown here is derived from an EMBL/GenBank/DDBJ whole genome shotgun (WGS) entry which is preliminary data.</text>
</comment>
<dbReference type="GO" id="GO:0006281">
    <property type="term" value="P:DNA repair"/>
    <property type="evidence" value="ECO:0007669"/>
    <property type="project" value="UniProtKB-KW"/>
</dbReference>
<dbReference type="PRINTS" id="PR00502">
    <property type="entry name" value="NUDIXFAMILY"/>
</dbReference>
<keyword evidence="5" id="KW-0479">Metal-binding</keyword>
<dbReference type="GO" id="GO:0006260">
    <property type="term" value="P:DNA replication"/>
    <property type="evidence" value="ECO:0007669"/>
    <property type="project" value="UniProtKB-KW"/>
</dbReference>
<evidence type="ECO:0000256" key="3">
    <source>
        <dbReference type="ARBA" id="ARBA00022457"/>
    </source>
</evidence>
<evidence type="ECO:0000313" key="14">
    <source>
        <dbReference type="Proteomes" id="UP000034956"/>
    </source>
</evidence>
<dbReference type="InterPro" id="IPR000086">
    <property type="entry name" value="NUDIX_hydrolase_dom"/>
</dbReference>
<keyword evidence="3" id="KW-0515">Mutator protein</keyword>
<dbReference type="Proteomes" id="UP000034956">
    <property type="component" value="Unassembled WGS sequence"/>
</dbReference>
<dbReference type="EMBL" id="LCPF01000004">
    <property type="protein sequence ID" value="KKU91069.1"/>
    <property type="molecule type" value="Genomic_DNA"/>
</dbReference>
<organism evidence="13 14">
    <name type="scientific">Candidatus Jorgensenbacteria bacterium GW2011_GWA1_48_11</name>
    <dbReference type="NCBI Taxonomy" id="1618660"/>
    <lineage>
        <taxon>Bacteria</taxon>
        <taxon>Candidatus Joergenseniibacteriota</taxon>
    </lineage>
</organism>
<dbReference type="GO" id="GO:0046872">
    <property type="term" value="F:metal ion binding"/>
    <property type="evidence" value="ECO:0007669"/>
    <property type="project" value="UniProtKB-KW"/>
</dbReference>
<gene>
    <name evidence="13" type="ORF">UY23_C0004G0014</name>
</gene>
<comment type="similarity">
    <text evidence="2">Belongs to the Nudix hydrolase family.</text>
</comment>
<sequence>MKITNVTAAIIHRDGKIIIAQRDLAGYFGGFWEFPGGKSEVGESLQDCLIREIEEELGVKVNIEKEFLKTEHDYSIIGMVHLHSFLCGILSGEPKTLVHSAIKWVAIDDLEKFNFPPADMPIIKKLIAEKPI</sequence>
<dbReference type="GO" id="GO:0008413">
    <property type="term" value="F:8-oxo-7,8-dihydroguanosine triphosphate pyrophosphatase activity"/>
    <property type="evidence" value="ECO:0007669"/>
    <property type="project" value="TreeGrafter"/>
</dbReference>
<dbReference type="AlphaFoldDB" id="A0A0G1UAB2"/>
<dbReference type="EC" id="3.6.1.55" evidence="11"/>
<dbReference type="GO" id="GO:0035539">
    <property type="term" value="F:8-oxo-7,8-dihydrodeoxyguanosine triphosphate pyrophosphatase activity"/>
    <property type="evidence" value="ECO:0007669"/>
    <property type="project" value="UniProtKB-EC"/>
</dbReference>
<dbReference type="Gene3D" id="3.90.79.10">
    <property type="entry name" value="Nucleoside Triphosphate Pyrophosphohydrolase"/>
    <property type="match status" value="1"/>
</dbReference>
<evidence type="ECO:0000256" key="6">
    <source>
        <dbReference type="ARBA" id="ARBA00022763"/>
    </source>
</evidence>
<dbReference type="InterPro" id="IPR047127">
    <property type="entry name" value="MutT-like"/>
</dbReference>
<proteinExistence type="inferred from homology"/>
<keyword evidence="9" id="KW-0234">DNA repair</keyword>
<comment type="cofactor">
    <cofactor evidence="1">
        <name>Mg(2+)</name>
        <dbReference type="ChEBI" id="CHEBI:18420"/>
    </cofactor>
</comment>
<evidence type="ECO:0000256" key="9">
    <source>
        <dbReference type="ARBA" id="ARBA00023204"/>
    </source>
</evidence>
<dbReference type="InterPro" id="IPR029119">
    <property type="entry name" value="MutY_C"/>
</dbReference>
<evidence type="ECO:0000256" key="11">
    <source>
        <dbReference type="ARBA" id="ARBA00038905"/>
    </source>
</evidence>
<feature type="domain" description="Nudix hydrolase" evidence="12">
    <location>
        <begin position="1"/>
        <end position="128"/>
    </location>
</feature>
<dbReference type="PANTHER" id="PTHR47707">
    <property type="entry name" value="8-OXO-DGTP DIPHOSPHATASE"/>
    <property type="match status" value="1"/>
</dbReference>